<dbReference type="PROSITE" id="PS51898">
    <property type="entry name" value="TYR_RECOMBINASE"/>
    <property type="match status" value="1"/>
</dbReference>
<dbReference type="GO" id="GO:0003677">
    <property type="term" value="F:DNA binding"/>
    <property type="evidence" value="ECO:0007669"/>
    <property type="project" value="UniProtKB-KW"/>
</dbReference>
<dbReference type="KEGG" id="hba:Hbal_2879"/>
<dbReference type="GO" id="GO:0015074">
    <property type="term" value="P:DNA integration"/>
    <property type="evidence" value="ECO:0007669"/>
    <property type="project" value="UniProtKB-KW"/>
</dbReference>
<evidence type="ECO:0000256" key="1">
    <source>
        <dbReference type="ARBA" id="ARBA00008857"/>
    </source>
</evidence>
<protein>
    <submittedName>
        <fullName evidence="6">Integrase family protein</fullName>
    </submittedName>
</protein>
<dbReference type="PANTHER" id="PTHR30629:SF2">
    <property type="entry name" value="PROPHAGE INTEGRASE INTS-RELATED"/>
    <property type="match status" value="1"/>
</dbReference>
<dbReference type="InterPro" id="IPR011010">
    <property type="entry name" value="DNA_brk_join_enz"/>
</dbReference>
<evidence type="ECO:0000256" key="4">
    <source>
        <dbReference type="ARBA" id="ARBA00023172"/>
    </source>
</evidence>
<dbReference type="InterPro" id="IPR010998">
    <property type="entry name" value="Integrase_recombinase_N"/>
</dbReference>
<dbReference type="Pfam" id="PF13356">
    <property type="entry name" value="Arm-DNA-bind_3"/>
    <property type="match status" value="1"/>
</dbReference>
<dbReference type="HOGENOM" id="CLU_027562_17_7_5"/>
<dbReference type="OrthoDB" id="6388170at2"/>
<dbReference type="InterPro" id="IPR038488">
    <property type="entry name" value="Integrase_DNA-bd_sf"/>
</dbReference>
<evidence type="ECO:0000313" key="6">
    <source>
        <dbReference type="EMBL" id="ACT60551.1"/>
    </source>
</evidence>
<dbReference type="Proteomes" id="UP000002745">
    <property type="component" value="Chromosome"/>
</dbReference>
<dbReference type="STRING" id="582402.Hbal_2879"/>
<keyword evidence="2" id="KW-0229">DNA integration</keyword>
<comment type="similarity">
    <text evidence="1">Belongs to the 'phage' integrase family.</text>
</comment>
<dbReference type="eggNOG" id="COG0582">
    <property type="taxonomic scope" value="Bacteria"/>
</dbReference>
<dbReference type="InterPro" id="IPR004107">
    <property type="entry name" value="Integrase_SAM-like_N"/>
</dbReference>
<dbReference type="Gene3D" id="1.10.443.10">
    <property type="entry name" value="Intergrase catalytic core"/>
    <property type="match status" value="1"/>
</dbReference>
<evidence type="ECO:0000256" key="3">
    <source>
        <dbReference type="ARBA" id="ARBA00023125"/>
    </source>
</evidence>
<accession>C6XR20</accession>
<evidence type="ECO:0000313" key="7">
    <source>
        <dbReference type="Proteomes" id="UP000002745"/>
    </source>
</evidence>
<dbReference type="CDD" id="cd00796">
    <property type="entry name" value="INT_Rci_Hp1_C"/>
    <property type="match status" value="1"/>
</dbReference>
<keyword evidence="4" id="KW-0233">DNA recombination</keyword>
<dbReference type="Pfam" id="PF00589">
    <property type="entry name" value="Phage_integrase"/>
    <property type="match status" value="1"/>
</dbReference>
<dbReference type="PANTHER" id="PTHR30629">
    <property type="entry name" value="PROPHAGE INTEGRASE"/>
    <property type="match status" value="1"/>
</dbReference>
<dbReference type="Gene3D" id="3.30.160.390">
    <property type="entry name" value="Integrase, DNA-binding domain"/>
    <property type="match status" value="1"/>
</dbReference>
<dbReference type="Pfam" id="PF14659">
    <property type="entry name" value="Phage_int_SAM_3"/>
    <property type="match status" value="1"/>
</dbReference>
<name>C6XR20_HIRBI</name>
<sequence length="402" mass="44974">MKIKFTLSNLKALKPSEKRYVCWDSELTGFGARVQPSGKVVFFVRQSRFTETGTTLDITIGALGQPWTPSNARSQATLLLLQLKQGIDPRKKTNEINYTIASYFEVFCGQTNGRKKPRTIKLEESLFKRHISPHLGKVKLKELNTTHISNFMSKVANPDKIIVEKTKPRGKAVVSGGKPTANRAHDILSAMLNHAVKAGLLDKNPAKNVAKFRTEKKERFLTEVEIQRLGQELRQAGSDGTNTYAIEALKVLMFTGARKSEILSLRWEYIDWQRSLANLPDSKNDMKSIVLPSVVISILNNLPNKGTNGWVFPSNDGNTHFTGLQKIWNRIRTNANLRDVRIHDLRHTFASVGAAEGKSLYILGKALTHANPATTQRYAHLADDPLRHAVEAISNKIDDSLN</sequence>
<evidence type="ECO:0000259" key="5">
    <source>
        <dbReference type="PROSITE" id="PS51898"/>
    </source>
</evidence>
<dbReference type="SUPFAM" id="SSF56349">
    <property type="entry name" value="DNA breaking-rejoining enzymes"/>
    <property type="match status" value="1"/>
</dbReference>
<dbReference type="EMBL" id="CP001678">
    <property type="protein sequence ID" value="ACT60551.1"/>
    <property type="molecule type" value="Genomic_DNA"/>
</dbReference>
<proteinExistence type="inferred from homology"/>
<evidence type="ECO:0000256" key="2">
    <source>
        <dbReference type="ARBA" id="ARBA00022908"/>
    </source>
</evidence>
<gene>
    <name evidence="6" type="ordered locus">Hbal_2879</name>
</gene>
<keyword evidence="7" id="KW-1185">Reference proteome</keyword>
<dbReference type="InterPro" id="IPR002104">
    <property type="entry name" value="Integrase_catalytic"/>
</dbReference>
<dbReference type="Gene3D" id="1.10.150.130">
    <property type="match status" value="1"/>
</dbReference>
<feature type="domain" description="Tyr recombinase" evidence="5">
    <location>
        <begin position="216"/>
        <end position="391"/>
    </location>
</feature>
<dbReference type="GO" id="GO:0006310">
    <property type="term" value="P:DNA recombination"/>
    <property type="evidence" value="ECO:0007669"/>
    <property type="project" value="UniProtKB-KW"/>
</dbReference>
<dbReference type="InterPro" id="IPR050808">
    <property type="entry name" value="Phage_Integrase"/>
</dbReference>
<organism evidence="6 7">
    <name type="scientific">Hirschia baltica (strain ATCC 49814 / DSM 5838 / IFAM 1418)</name>
    <dbReference type="NCBI Taxonomy" id="582402"/>
    <lineage>
        <taxon>Bacteria</taxon>
        <taxon>Pseudomonadati</taxon>
        <taxon>Pseudomonadota</taxon>
        <taxon>Alphaproteobacteria</taxon>
        <taxon>Hyphomonadales</taxon>
        <taxon>Hyphomonadaceae</taxon>
        <taxon>Hirschia</taxon>
    </lineage>
</organism>
<dbReference type="InterPro" id="IPR013762">
    <property type="entry name" value="Integrase-like_cat_sf"/>
</dbReference>
<dbReference type="RefSeq" id="WP_015828701.1">
    <property type="nucleotide sequence ID" value="NC_012982.1"/>
</dbReference>
<dbReference type="AlphaFoldDB" id="C6XR20"/>
<keyword evidence="3" id="KW-0238">DNA-binding</keyword>
<dbReference type="InterPro" id="IPR025166">
    <property type="entry name" value="Integrase_DNA_bind_dom"/>
</dbReference>
<reference evidence="7" key="1">
    <citation type="journal article" date="2011" name="J. Bacteriol.">
        <title>Genome sequences of eight morphologically diverse alphaproteobacteria.</title>
        <authorList>
            <consortium name="US DOE Joint Genome Institute"/>
            <person name="Brown P.J."/>
            <person name="Kysela D.T."/>
            <person name="Buechlein A."/>
            <person name="Hemmerich C."/>
            <person name="Brun Y.V."/>
        </authorList>
    </citation>
    <scope>NUCLEOTIDE SEQUENCE [LARGE SCALE GENOMIC DNA]</scope>
    <source>
        <strain evidence="7">ATCC 49814 / DSM 5838 / IFAM 1418</strain>
    </source>
</reference>